<sequence length="119" mass="12585">MDTVELDVRASLAGTTVTPDAFAAIQFVGSAVHPDQEHVQVCQQDGQIGSPATELDNVLNDQVIARHRESGQTPMEAGEEAGTYLMPPVERAAVVAPGREHAVTGQKVTLTVRDEPALA</sequence>
<dbReference type="EMBL" id="JASCTH010000021">
    <property type="protein sequence ID" value="MDI6102794.1"/>
    <property type="molecule type" value="Genomic_DNA"/>
</dbReference>
<comment type="caution">
    <text evidence="1">The sequence shown here is derived from an EMBL/GenBank/DDBJ whole genome shotgun (WGS) entry which is preliminary data.</text>
</comment>
<protein>
    <submittedName>
        <fullName evidence="1">Uncharacterized protein</fullName>
    </submittedName>
</protein>
<reference evidence="1 2" key="1">
    <citation type="submission" date="2023-05" db="EMBL/GenBank/DDBJ databases">
        <title>Actinoplanes sp. NEAU-A12 genome sequencing.</title>
        <authorList>
            <person name="Wang Z.-S."/>
        </authorList>
    </citation>
    <scope>NUCLEOTIDE SEQUENCE [LARGE SCALE GENOMIC DNA]</scope>
    <source>
        <strain evidence="1 2">NEAU-A12</strain>
    </source>
</reference>
<proteinExistence type="predicted"/>
<name>A0ABT6WSW7_9ACTN</name>
<evidence type="ECO:0000313" key="1">
    <source>
        <dbReference type="EMBL" id="MDI6102794.1"/>
    </source>
</evidence>
<accession>A0ABT6WSW7</accession>
<keyword evidence="2" id="KW-1185">Reference proteome</keyword>
<gene>
    <name evidence="1" type="ORF">QLQ12_29655</name>
</gene>
<organism evidence="1 2">
    <name type="scientific">Actinoplanes sandaracinus</name>
    <dbReference type="NCBI Taxonomy" id="3045177"/>
    <lineage>
        <taxon>Bacteria</taxon>
        <taxon>Bacillati</taxon>
        <taxon>Actinomycetota</taxon>
        <taxon>Actinomycetes</taxon>
        <taxon>Micromonosporales</taxon>
        <taxon>Micromonosporaceae</taxon>
        <taxon>Actinoplanes</taxon>
    </lineage>
</organism>
<dbReference type="Proteomes" id="UP001241758">
    <property type="component" value="Unassembled WGS sequence"/>
</dbReference>
<evidence type="ECO:0000313" key="2">
    <source>
        <dbReference type="Proteomes" id="UP001241758"/>
    </source>
</evidence>